<feature type="coiled-coil region" evidence="1">
    <location>
        <begin position="1596"/>
        <end position="1623"/>
    </location>
</feature>
<dbReference type="EMBL" id="AGNL01015597">
    <property type="protein sequence ID" value="EJK65658.1"/>
    <property type="molecule type" value="Genomic_DNA"/>
</dbReference>
<organism evidence="3 4">
    <name type="scientific">Thalassiosira oceanica</name>
    <name type="common">Marine diatom</name>
    <dbReference type="NCBI Taxonomy" id="159749"/>
    <lineage>
        <taxon>Eukaryota</taxon>
        <taxon>Sar</taxon>
        <taxon>Stramenopiles</taxon>
        <taxon>Ochrophyta</taxon>
        <taxon>Bacillariophyta</taxon>
        <taxon>Coscinodiscophyceae</taxon>
        <taxon>Thalassiosirophycidae</taxon>
        <taxon>Thalassiosirales</taxon>
        <taxon>Thalassiosiraceae</taxon>
        <taxon>Thalassiosira</taxon>
    </lineage>
</organism>
<feature type="region of interest" description="Disordered" evidence="2">
    <location>
        <begin position="614"/>
        <end position="647"/>
    </location>
</feature>
<feature type="region of interest" description="Disordered" evidence="2">
    <location>
        <begin position="512"/>
        <end position="534"/>
    </location>
</feature>
<feature type="compositionally biased region" description="Basic residues" evidence="2">
    <location>
        <begin position="1647"/>
        <end position="1656"/>
    </location>
</feature>
<feature type="compositionally biased region" description="Polar residues" evidence="2">
    <location>
        <begin position="409"/>
        <end position="420"/>
    </location>
</feature>
<feature type="compositionally biased region" description="Basic and acidic residues" evidence="2">
    <location>
        <begin position="308"/>
        <end position="348"/>
    </location>
</feature>
<feature type="compositionally biased region" description="Polar residues" evidence="2">
    <location>
        <begin position="350"/>
        <end position="361"/>
    </location>
</feature>
<evidence type="ECO:0000256" key="1">
    <source>
        <dbReference type="SAM" id="Coils"/>
    </source>
</evidence>
<accession>K0SHP1</accession>
<feature type="region of interest" description="Disordered" evidence="2">
    <location>
        <begin position="555"/>
        <end position="583"/>
    </location>
</feature>
<keyword evidence="4" id="KW-1185">Reference proteome</keyword>
<feature type="compositionally biased region" description="Basic and acidic residues" evidence="2">
    <location>
        <begin position="72"/>
        <end position="81"/>
    </location>
</feature>
<feature type="region of interest" description="Disordered" evidence="2">
    <location>
        <begin position="307"/>
        <end position="434"/>
    </location>
</feature>
<protein>
    <submittedName>
        <fullName evidence="3">Uncharacterized protein</fullName>
    </submittedName>
</protein>
<evidence type="ECO:0000313" key="4">
    <source>
        <dbReference type="Proteomes" id="UP000266841"/>
    </source>
</evidence>
<name>K0SHP1_THAOC</name>
<evidence type="ECO:0000256" key="2">
    <source>
        <dbReference type="SAM" id="MobiDB-lite"/>
    </source>
</evidence>
<dbReference type="Proteomes" id="UP000266841">
    <property type="component" value="Unassembled WGS sequence"/>
</dbReference>
<reference evidence="3 4" key="1">
    <citation type="journal article" date="2012" name="Genome Biol.">
        <title>Genome and low-iron response of an oceanic diatom adapted to chronic iron limitation.</title>
        <authorList>
            <person name="Lommer M."/>
            <person name="Specht M."/>
            <person name="Roy A.S."/>
            <person name="Kraemer L."/>
            <person name="Andreson R."/>
            <person name="Gutowska M.A."/>
            <person name="Wolf J."/>
            <person name="Bergner S.V."/>
            <person name="Schilhabel M.B."/>
            <person name="Klostermeier U.C."/>
            <person name="Beiko R.G."/>
            <person name="Rosenstiel P."/>
            <person name="Hippler M."/>
            <person name="Laroche J."/>
        </authorList>
    </citation>
    <scope>NUCLEOTIDE SEQUENCE [LARGE SCALE GENOMIC DNA]</scope>
    <source>
        <strain evidence="3 4">CCMP1005</strain>
    </source>
</reference>
<keyword evidence="1" id="KW-0175">Coiled coil</keyword>
<feature type="compositionally biased region" description="Basic and acidic residues" evidence="2">
    <location>
        <begin position="108"/>
        <end position="120"/>
    </location>
</feature>
<feature type="region of interest" description="Disordered" evidence="2">
    <location>
        <begin position="148"/>
        <end position="168"/>
    </location>
</feature>
<feature type="region of interest" description="Disordered" evidence="2">
    <location>
        <begin position="248"/>
        <end position="294"/>
    </location>
</feature>
<feature type="region of interest" description="Disordered" evidence="2">
    <location>
        <begin position="58"/>
        <end position="123"/>
    </location>
</feature>
<feature type="region of interest" description="Disordered" evidence="2">
    <location>
        <begin position="1450"/>
        <end position="1473"/>
    </location>
</feature>
<sequence>MRKPKTNGRSLKTSYFAFISSGHDNNISGLWALAVKETGRGRSPHIRRNMPSMQYVRMGAGDEAKCSGTMSRDTRRRKDVDSGSSSASEDETFDDEEVTRNESTLLLSDREDNMSVDDKPALNGEVGEDAAAAPAAAPSALRIRGGASGLTADPLTSSTVDDASPKPRMGFRARRKAWEKDDETDEEECTSNIDVKSYRDDSLGAVNDSHFLIELNRRRRERNALLARGDEDVRVESEVIVAETALATETQSHSTSHHNLESQSTDVVGNHDENLEPPKPPRKAQQETQESFSKTQPWEAELMAMSPLKHDQRNDGGHCGRLGRHDRDNSRDQSHAADELKLRNDRNVSRRQSVSANSSFANHDRRENACQTLDRSGRTNDDCYDDDQYRRGQEHPQLREQNVHRRQASGVNDTAPSSLANPYRRDQTGVAPTPNIPKIALEQLKSCKKIRARMSTVGDRQNADEWQVEALRSSLLDLISAFPLNYFEDDPDTNTCDGDCEGSVHIYYATSTEDTEDDSPRSETSQNAASAQLHRKRMFDAAARSLARVAIASRHTKRGDDVCTGQSRNGTGPDFNPPSPRSLPSSMSVLNVHDEEFNSGQWRNSSRRHIFTGRSVHGRNSRTVNLSNVDSEDGGERQLRRRSTLNKPGPFSKWTLEHLAFGTLLLAGQVCYEASCDPRFAVRDPSSSSRMPHGSVGKSKVKSPTVSTALVESALSLLATAFACLESDFIYSVLKSTLKSSPGSTVTVFDACLIFAPHSQDGKSQDALSMLSLLAVSRGVEATLFVARYATSLDPSSSCRAYTSPTCGERSSDTQIDSSGVGWVSAVGRDLGLRLEEEFTSPSRIAQLTAIARYTYDTMMEWNPAVVEYGGSRPDVQRANHNVSPKGLYVDTADRTNHRPLSSSIECLQSAILTDRLFANSASFLSSMLQVGISTWLDFDNTGARVERLSQKLFFILETRSRLSRSINQDASSSDGEAVCSSSLTLLFILLEKLGPSETSPSTAFREMGKQTGTLDDLFQSPMMNSLCDLALSWRQRSHDNHEKEATSEIAVGSAIFVLSDVCMVGASDQICSAYKQQLEIFLTNIFEAISRLSQTRLDENCDARLGPALVFLIQLYSCQSLLVRKSLRKYLDETTRNDSCATSFVTGLVCLMSRNNFDVAALSSALIRVLIAGDPIKDQLSDQIVAAIETEHTTTAFDGVCNAVAEIVCLSIQSHVRQYSSRFQPRITSLVDALTGCTLTLGTMKRLSLALNDDLENLLVDVMSRAVTDNDSLAKSTKLSVAVLLVSFITFMHDSTEILPSIRDRQCAIKNKLMLSNWFDLLESGLNQGQSSDLTHRALTLQAMLHSIVNGRTLAKSYASSSDLISRKNTILQIRLSEVEDKLGMMVVQNRNLAVKRDELSVCLNEQRVGYQKKLETIQFKSHLAARNEAEMHVYDRRRAEAQVKQIEDELNKEREEKKSMEHTLKRLEHDSNSDRLRMKELERLLDAERESRQRLENALSSANADLDAVSTQLQKASNSADDLQRKLNESEDNVAELAVTVTNTKVSLEDSCGKLIKLATIYTTKESEWSKYKTELRDAVTRGNKDADVALQKYDSARKLNKVLTKKLEEVTAELKETKAHKALRKNAPVSYLNNLHKDPTRTVKDKKKVKRKTGKENSFDDR</sequence>
<comment type="caution">
    <text evidence="3">The sequence shown here is derived from an EMBL/GenBank/DDBJ whole genome shotgun (WGS) entry which is preliminary data.</text>
</comment>
<feature type="compositionally biased region" description="Acidic residues" evidence="2">
    <location>
        <begin position="88"/>
        <end position="97"/>
    </location>
</feature>
<evidence type="ECO:0000313" key="3">
    <source>
        <dbReference type="EMBL" id="EJK65658.1"/>
    </source>
</evidence>
<feature type="region of interest" description="Disordered" evidence="2">
    <location>
        <begin position="1626"/>
        <end position="1665"/>
    </location>
</feature>
<proteinExistence type="predicted"/>
<gene>
    <name evidence="3" type="ORF">THAOC_13460</name>
</gene>
<feature type="compositionally biased region" description="Basic and acidic residues" evidence="2">
    <location>
        <begin position="375"/>
        <end position="403"/>
    </location>
</feature>